<name>I5B582_9BACT</name>
<evidence type="ECO:0008006" key="3">
    <source>
        <dbReference type="Google" id="ProtNLM"/>
    </source>
</evidence>
<evidence type="ECO:0000313" key="1">
    <source>
        <dbReference type="EMBL" id="EIM64645.1"/>
    </source>
</evidence>
<gene>
    <name evidence="1" type="ORF">DespoDRAFT_02825</name>
</gene>
<dbReference type="GO" id="GO:0003723">
    <property type="term" value="F:RNA binding"/>
    <property type="evidence" value="ECO:0007669"/>
    <property type="project" value="InterPro"/>
</dbReference>
<dbReference type="GO" id="GO:0110001">
    <property type="term" value="C:toxin-antitoxin complex"/>
    <property type="evidence" value="ECO:0007669"/>
    <property type="project" value="InterPro"/>
</dbReference>
<evidence type="ECO:0000313" key="2">
    <source>
        <dbReference type="Proteomes" id="UP000005778"/>
    </source>
</evidence>
<reference evidence="1 2" key="1">
    <citation type="submission" date="2011-09" db="EMBL/GenBank/DDBJ databases">
        <authorList>
            <consortium name="US DOE Joint Genome Institute (JGI-PGF)"/>
            <person name="Lucas S."/>
            <person name="Han J."/>
            <person name="Lapidus A."/>
            <person name="Cheng J.-F."/>
            <person name="Goodwin L."/>
            <person name="Pitluck S."/>
            <person name="Peters L."/>
            <person name="Land M.L."/>
            <person name="Hauser L."/>
            <person name="Orellana R."/>
            <person name="Lovley D."/>
            <person name="Woyke T.J."/>
        </authorList>
    </citation>
    <scope>NUCLEOTIDE SEQUENCE [LARGE SCALE GENOMIC DNA]</scope>
    <source>
        <strain evidence="1 2">2ac9</strain>
    </source>
</reference>
<dbReference type="eggNOG" id="COG4680">
    <property type="taxonomic scope" value="Bacteria"/>
</dbReference>
<protein>
    <recommendedName>
        <fullName evidence="3">mRNA interferase HigB</fullName>
    </recommendedName>
</protein>
<dbReference type="AlphaFoldDB" id="I5B582"/>
<dbReference type="STRING" id="879212.DespoDRAFT_02825"/>
<reference evidence="1 2" key="2">
    <citation type="submission" date="2012-02" db="EMBL/GenBank/DDBJ databases">
        <title>Improved High-Quality Draft sequence of Desulfobacter postgatei 2ac9.</title>
        <authorList>
            <consortium name="US DOE Joint Genome Institute"/>
            <person name="Lucas S."/>
            <person name="Han J."/>
            <person name="Lapidus A."/>
            <person name="Cheng J.-F."/>
            <person name="Goodwin L."/>
            <person name="Pitluck S."/>
            <person name="Peters L."/>
            <person name="Ovchinnikova G."/>
            <person name="Held B."/>
            <person name="Detter J.C."/>
            <person name="Han C."/>
            <person name="Tapia R."/>
            <person name="Land M."/>
            <person name="Hauser L."/>
            <person name="Kyrpides N."/>
            <person name="Ivanova N."/>
            <person name="Pagani I."/>
            <person name="Orellana R."/>
            <person name="Lovley D."/>
            <person name="Woyke T."/>
        </authorList>
    </citation>
    <scope>NUCLEOTIDE SEQUENCE [LARGE SCALE GENOMIC DNA]</scope>
    <source>
        <strain evidence="1 2">2ac9</strain>
    </source>
</reference>
<dbReference type="EMBL" id="CM001488">
    <property type="protein sequence ID" value="EIM64645.1"/>
    <property type="molecule type" value="Genomic_DNA"/>
</dbReference>
<dbReference type="InterPro" id="IPR018669">
    <property type="entry name" value="Toxin_HigB"/>
</dbReference>
<accession>I5B582</accession>
<sequence length="111" mass="12611">MHIITRKKILDFAERYPECSTALDAWYRIVKHTGFGNFAELRGVFPNADQVGGFTVFNIGGNKVRLIAAVHYNTQRLYIRHVLTHNEYDKKNGGKADVTGGKRHYPDLAGY</sequence>
<dbReference type="HOGENOM" id="CLU_153067_1_0_7"/>
<proteinExistence type="predicted"/>
<dbReference type="GO" id="GO:0004519">
    <property type="term" value="F:endonuclease activity"/>
    <property type="evidence" value="ECO:0007669"/>
    <property type="project" value="InterPro"/>
</dbReference>
<dbReference type="Proteomes" id="UP000005778">
    <property type="component" value="Chromosome"/>
</dbReference>
<dbReference type="OrthoDB" id="9799912at2"/>
<keyword evidence="2" id="KW-1185">Reference proteome</keyword>
<organism evidence="1 2">
    <name type="scientific">Desulfobacter postgatei 2ac9</name>
    <dbReference type="NCBI Taxonomy" id="879212"/>
    <lineage>
        <taxon>Bacteria</taxon>
        <taxon>Pseudomonadati</taxon>
        <taxon>Thermodesulfobacteriota</taxon>
        <taxon>Desulfobacteria</taxon>
        <taxon>Desulfobacterales</taxon>
        <taxon>Desulfobacteraceae</taxon>
        <taxon>Desulfobacter</taxon>
    </lineage>
</organism>
<dbReference type="Pfam" id="PF09907">
    <property type="entry name" value="HigB_toxin"/>
    <property type="match status" value="1"/>
</dbReference>